<name>C6M6V3_NEISI</name>
<protein>
    <submittedName>
        <fullName evidence="1">Uncharacterized protein</fullName>
    </submittedName>
</protein>
<accession>C6M6V3</accession>
<keyword evidence="2" id="KW-1185">Reference proteome</keyword>
<dbReference type="EMBL" id="ACKO02000013">
    <property type="protein sequence ID" value="EET44075.1"/>
    <property type="molecule type" value="Genomic_DNA"/>
</dbReference>
<comment type="caution">
    <text evidence="1">The sequence shown here is derived from an EMBL/GenBank/DDBJ whole genome shotgun (WGS) entry which is preliminary data.</text>
</comment>
<evidence type="ECO:0000313" key="1">
    <source>
        <dbReference type="EMBL" id="EET44075.1"/>
    </source>
</evidence>
<organism evidence="1 2">
    <name type="scientific">Neisseria sicca ATCC 29256</name>
    <dbReference type="NCBI Taxonomy" id="547045"/>
    <lineage>
        <taxon>Bacteria</taxon>
        <taxon>Pseudomonadati</taxon>
        <taxon>Pseudomonadota</taxon>
        <taxon>Betaproteobacteria</taxon>
        <taxon>Neisseriales</taxon>
        <taxon>Neisseriaceae</taxon>
        <taxon>Neisseria</taxon>
    </lineage>
</organism>
<sequence length="43" mass="5293">MLRQIHGFLCSEYIIFLGRRQCFQWRIVAVMCLTLYMIKFHNI</sequence>
<reference evidence="1" key="1">
    <citation type="submission" date="2009-07" db="EMBL/GenBank/DDBJ databases">
        <authorList>
            <person name="Weinstock G."/>
            <person name="Sodergren E."/>
            <person name="Clifton S."/>
            <person name="Fulton L."/>
            <person name="Fulton B."/>
            <person name="Courtney L."/>
            <person name="Fronick C."/>
            <person name="Harrison M."/>
            <person name="Strong C."/>
            <person name="Farmer C."/>
            <person name="Delahaunty K."/>
            <person name="Markovic C."/>
            <person name="Hall O."/>
            <person name="Minx P."/>
            <person name="Tomlinson C."/>
            <person name="Mitreva M."/>
            <person name="Nelson J."/>
            <person name="Hou S."/>
            <person name="Wollam A."/>
            <person name="Pepin K.H."/>
            <person name="Johnson M."/>
            <person name="Bhonagiri V."/>
            <person name="Nash W.E."/>
            <person name="Warren W."/>
            <person name="Chinwalla A."/>
            <person name="Mardis E.R."/>
            <person name="Wilson R.K."/>
        </authorList>
    </citation>
    <scope>NUCLEOTIDE SEQUENCE [LARGE SCALE GENOMIC DNA]</scope>
    <source>
        <strain evidence="1">ATCC 29256</strain>
    </source>
</reference>
<evidence type="ECO:0000313" key="2">
    <source>
        <dbReference type="Proteomes" id="UP000005365"/>
    </source>
</evidence>
<dbReference type="AlphaFoldDB" id="C6M6V3"/>
<proteinExistence type="predicted"/>
<dbReference type="Proteomes" id="UP000005365">
    <property type="component" value="Unassembled WGS sequence"/>
</dbReference>
<gene>
    <name evidence="1" type="ORF">NEISICOT_02257</name>
</gene>